<dbReference type="SUPFAM" id="SSF52833">
    <property type="entry name" value="Thioredoxin-like"/>
    <property type="match status" value="1"/>
</dbReference>
<dbReference type="GO" id="GO:0006950">
    <property type="term" value="P:response to stress"/>
    <property type="evidence" value="ECO:0007669"/>
    <property type="project" value="UniProtKB-ARBA"/>
</dbReference>
<protein>
    <submittedName>
        <fullName evidence="6">Putative thioredoxin</fullName>
    </submittedName>
</protein>
<evidence type="ECO:0000259" key="5">
    <source>
        <dbReference type="PROSITE" id="PS51352"/>
    </source>
</evidence>
<dbReference type="GO" id="GO:0015035">
    <property type="term" value="F:protein-disulfide reductase activity"/>
    <property type="evidence" value="ECO:0007669"/>
    <property type="project" value="TreeGrafter"/>
</dbReference>
<dbReference type="Pfam" id="PF14559">
    <property type="entry name" value="TPR_19"/>
    <property type="match status" value="1"/>
</dbReference>
<dbReference type="CDD" id="cd02956">
    <property type="entry name" value="ybbN"/>
    <property type="match status" value="1"/>
</dbReference>
<feature type="domain" description="Thioredoxin" evidence="5">
    <location>
        <begin position="1"/>
        <end position="111"/>
    </location>
</feature>
<dbReference type="OrthoDB" id="9790390at2"/>
<dbReference type="EMBL" id="JACHHO010000001">
    <property type="protein sequence ID" value="MBB5203088.1"/>
    <property type="molecule type" value="Genomic_DNA"/>
</dbReference>
<dbReference type="Gene3D" id="1.25.40.10">
    <property type="entry name" value="Tetratricopeptide repeat domain"/>
    <property type="match status" value="2"/>
</dbReference>
<dbReference type="RefSeq" id="WP_138857830.1">
    <property type="nucleotide sequence ID" value="NZ_CP040709.1"/>
</dbReference>
<dbReference type="PROSITE" id="PS51352">
    <property type="entry name" value="THIOREDOXIN_2"/>
    <property type="match status" value="1"/>
</dbReference>
<dbReference type="Gene3D" id="3.40.30.10">
    <property type="entry name" value="Glutaredoxin"/>
    <property type="match status" value="1"/>
</dbReference>
<sequence>MIDITLQNFEADLLAASMNTPVLLDIWAPWCGPCKSLGPVLEKLETEYAGRFTLAKLNSDEQPEIAGQLSQAFGVRSIPFCVMFIGGQPVDGFVGALPEAKIREFLAKHVPDENELAAAAEVAEAEALLEEGATDDALAHLAAAVQADPKNEAARFDWIKALIEAGRVAEAQEVFAPVAAQAADTLIPHPRFAALAVWLQACTAAQSAPTPEQLQAAIAANKRDFEARYRLAQTHFAAARFTEAMDELLEIVMRDKGWNDSLARKTFVAVLEVLTKPQPKPSAKGTESKLQLTGHAVAAPSDPLVDQYRRKLSMALF</sequence>
<keyword evidence="1" id="KW-0813">Transport</keyword>
<dbReference type="InterPro" id="IPR013766">
    <property type="entry name" value="Thioredoxin_domain"/>
</dbReference>
<keyword evidence="2" id="KW-0249">Electron transport</keyword>
<dbReference type="InterPro" id="IPR017937">
    <property type="entry name" value="Thioredoxin_CS"/>
</dbReference>
<keyword evidence="3" id="KW-1015">Disulfide bond</keyword>
<accession>A0A840S110</accession>
<dbReference type="PANTHER" id="PTHR45663:SF11">
    <property type="entry name" value="GEO12009P1"/>
    <property type="match status" value="1"/>
</dbReference>
<evidence type="ECO:0000256" key="3">
    <source>
        <dbReference type="ARBA" id="ARBA00023157"/>
    </source>
</evidence>
<name>A0A840S110_9BURK</name>
<evidence type="ECO:0000313" key="6">
    <source>
        <dbReference type="EMBL" id="MBB5203088.1"/>
    </source>
</evidence>
<dbReference type="PROSITE" id="PS00194">
    <property type="entry name" value="THIOREDOXIN_1"/>
    <property type="match status" value="1"/>
</dbReference>
<keyword evidence="7" id="KW-1185">Reference proteome</keyword>
<dbReference type="Pfam" id="PF14561">
    <property type="entry name" value="TPR_20"/>
    <property type="match status" value="1"/>
</dbReference>
<dbReference type="GO" id="GO:0045454">
    <property type="term" value="P:cell redox homeostasis"/>
    <property type="evidence" value="ECO:0007669"/>
    <property type="project" value="TreeGrafter"/>
</dbReference>
<dbReference type="InterPro" id="IPR011990">
    <property type="entry name" value="TPR-like_helical_dom_sf"/>
</dbReference>
<dbReference type="SUPFAM" id="SSF48452">
    <property type="entry name" value="TPR-like"/>
    <property type="match status" value="1"/>
</dbReference>
<evidence type="ECO:0000256" key="4">
    <source>
        <dbReference type="ARBA" id="ARBA00023284"/>
    </source>
</evidence>
<proteinExistence type="predicted"/>
<dbReference type="AlphaFoldDB" id="A0A840S110"/>
<keyword evidence="4" id="KW-0676">Redox-active center</keyword>
<reference evidence="6 7" key="1">
    <citation type="submission" date="2020-08" db="EMBL/GenBank/DDBJ databases">
        <title>Genomic Encyclopedia of Type Strains, Phase IV (KMG-IV): sequencing the most valuable type-strain genomes for metagenomic binning, comparative biology and taxonomic classification.</title>
        <authorList>
            <person name="Goeker M."/>
        </authorList>
    </citation>
    <scope>NUCLEOTIDE SEQUENCE [LARGE SCALE GENOMIC DNA]</scope>
    <source>
        <strain evidence="6 7">DSM 23958</strain>
    </source>
</reference>
<comment type="caution">
    <text evidence="6">The sequence shown here is derived from an EMBL/GenBank/DDBJ whole genome shotgun (WGS) entry which is preliminary data.</text>
</comment>
<dbReference type="Pfam" id="PF00085">
    <property type="entry name" value="Thioredoxin"/>
    <property type="match status" value="1"/>
</dbReference>
<evidence type="ECO:0000256" key="1">
    <source>
        <dbReference type="ARBA" id="ARBA00022448"/>
    </source>
</evidence>
<dbReference type="GO" id="GO:0005829">
    <property type="term" value="C:cytosol"/>
    <property type="evidence" value="ECO:0007669"/>
    <property type="project" value="TreeGrafter"/>
</dbReference>
<dbReference type="PANTHER" id="PTHR45663">
    <property type="entry name" value="GEO12009P1"/>
    <property type="match status" value="1"/>
</dbReference>
<gene>
    <name evidence="6" type="ORF">HNQ51_000381</name>
</gene>
<organism evidence="6 7">
    <name type="scientific">Inhella inkyongensis</name>
    <dbReference type="NCBI Taxonomy" id="392593"/>
    <lineage>
        <taxon>Bacteria</taxon>
        <taxon>Pseudomonadati</taxon>
        <taxon>Pseudomonadota</taxon>
        <taxon>Betaproteobacteria</taxon>
        <taxon>Burkholderiales</taxon>
        <taxon>Sphaerotilaceae</taxon>
        <taxon>Inhella</taxon>
    </lineage>
</organism>
<evidence type="ECO:0000313" key="7">
    <source>
        <dbReference type="Proteomes" id="UP000554837"/>
    </source>
</evidence>
<dbReference type="InterPro" id="IPR036249">
    <property type="entry name" value="Thioredoxin-like_sf"/>
</dbReference>
<dbReference type="Proteomes" id="UP000554837">
    <property type="component" value="Unassembled WGS sequence"/>
</dbReference>
<evidence type="ECO:0000256" key="2">
    <source>
        <dbReference type="ARBA" id="ARBA00022982"/>
    </source>
</evidence>